<evidence type="ECO:0000259" key="5">
    <source>
        <dbReference type="Pfam" id="PF24860"/>
    </source>
</evidence>
<dbReference type="PANTHER" id="PTHR37689:SF1">
    <property type="entry name" value="PROTEIN FDHE"/>
    <property type="match status" value="1"/>
</dbReference>
<organism evidence="6 7">
    <name type="scientific">Corticibacter populi</name>
    <dbReference type="NCBI Taxonomy" id="1550736"/>
    <lineage>
        <taxon>Bacteria</taxon>
        <taxon>Pseudomonadati</taxon>
        <taxon>Pseudomonadota</taxon>
        <taxon>Betaproteobacteria</taxon>
        <taxon>Burkholderiales</taxon>
        <taxon>Comamonadaceae</taxon>
        <taxon>Corticibacter</taxon>
    </lineage>
</organism>
<protein>
    <recommendedName>
        <fullName evidence="2">Protein FdhE homolog</fullName>
    </recommendedName>
</protein>
<dbReference type="InterPro" id="IPR056774">
    <property type="entry name" value="FdhE_N"/>
</dbReference>
<dbReference type="GO" id="GO:0008199">
    <property type="term" value="F:ferric iron binding"/>
    <property type="evidence" value="ECO:0007669"/>
    <property type="project" value="TreeGrafter"/>
</dbReference>
<dbReference type="AlphaFoldDB" id="A0A3M6QKM4"/>
<feature type="domain" description="FdhE central" evidence="4">
    <location>
        <begin position="182"/>
        <end position="219"/>
    </location>
</feature>
<dbReference type="GO" id="GO:0005829">
    <property type="term" value="C:cytosol"/>
    <property type="evidence" value="ECO:0007669"/>
    <property type="project" value="TreeGrafter"/>
</dbReference>
<dbReference type="SUPFAM" id="SSF144020">
    <property type="entry name" value="FdhE-like"/>
    <property type="match status" value="1"/>
</dbReference>
<dbReference type="Pfam" id="PF24859">
    <property type="entry name" value="FdhE_central"/>
    <property type="match status" value="1"/>
</dbReference>
<comment type="caution">
    <text evidence="6">The sequence shown here is derived from an EMBL/GenBank/DDBJ whole genome shotgun (WGS) entry which is preliminary data.</text>
</comment>
<evidence type="ECO:0000313" key="7">
    <source>
        <dbReference type="Proteomes" id="UP000278006"/>
    </source>
</evidence>
<dbReference type="PIRSF" id="PIRSF018296">
    <property type="entry name" value="Format_dh_formtn"/>
    <property type="match status" value="1"/>
</dbReference>
<dbReference type="InterPro" id="IPR056796">
    <property type="entry name" value="FdhE_C"/>
</dbReference>
<comment type="subcellular location">
    <subcellularLocation>
        <location evidence="2">Cytoplasm</location>
    </subcellularLocation>
</comment>
<dbReference type="Pfam" id="PF04216">
    <property type="entry name" value="FdhE_N"/>
    <property type="match status" value="1"/>
</dbReference>
<dbReference type="InterPro" id="IPR056797">
    <property type="entry name" value="FdhE_central"/>
</dbReference>
<accession>A0A3M6QKM4</accession>
<evidence type="ECO:0000259" key="4">
    <source>
        <dbReference type="Pfam" id="PF24859"/>
    </source>
</evidence>
<dbReference type="Pfam" id="PF24860">
    <property type="entry name" value="FdhE_C"/>
    <property type="match status" value="1"/>
</dbReference>
<proteinExistence type="inferred from homology"/>
<dbReference type="OrthoDB" id="9794151at2"/>
<keyword evidence="1 2" id="KW-0963">Cytoplasm</keyword>
<dbReference type="NCBIfam" id="TIGR01562">
    <property type="entry name" value="FdhE"/>
    <property type="match status" value="1"/>
</dbReference>
<keyword evidence="7" id="KW-1185">Reference proteome</keyword>
<name>A0A3M6QKM4_9BURK</name>
<dbReference type="Proteomes" id="UP000278006">
    <property type="component" value="Unassembled WGS sequence"/>
</dbReference>
<reference evidence="6 7" key="1">
    <citation type="submission" date="2018-10" db="EMBL/GenBank/DDBJ databases">
        <title>Draft genome of Cortibacter populi DSM10536.</title>
        <authorList>
            <person name="Bernier A.-M."/>
            <person name="Bernard K."/>
        </authorList>
    </citation>
    <scope>NUCLEOTIDE SEQUENCE [LARGE SCALE GENOMIC DNA]</scope>
    <source>
        <strain evidence="6 7">DSM 105136</strain>
    </source>
</reference>
<dbReference type="HAMAP" id="MF_00611">
    <property type="entry name" value="FdeH"/>
    <property type="match status" value="1"/>
</dbReference>
<feature type="domain" description="FdhE C-terminal" evidence="5">
    <location>
        <begin position="221"/>
        <end position="295"/>
    </location>
</feature>
<comment type="similarity">
    <text evidence="2">Belongs to the FdhE family.</text>
</comment>
<comment type="function">
    <text evidence="2">Necessary for formate dehydrogenase activity.</text>
</comment>
<dbReference type="EMBL" id="RDQO01000007">
    <property type="protein sequence ID" value="RMX03049.1"/>
    <property type="molecule type" value="Genomic_DNA"/>
</dbReference>
<gene>
    <name evidence="2 6" type="primary">fdhE</name>
    <name evidence="6" type="ORF">D8I35_17940</name>
</gene>
<dbReference type="PANTHER" id="PTHR37689">
    <property type="entry name" value="PROTEIN FDHE"/>
    <property type="match status" value="1"/>
</dbReference>
<dbReference type="RefSeq" id="WP_122231825.1">
    <property type="nucleotide sequence ID" value="NZ_RDQO01000007.1"/>
</dbReference>
<dbReference type="Gene3D" id="3.90.1670.10">
    <property type="entry name" value="FdhE-like domain"/>
    <property type="match status" value="1"/>
</dbReference>
<dbReference type="InterPro" id="IPR006452">
    <property type="entry name" value="Formate_DH_accessory"/>
</dbReference>
<sequence length="299" mass="31457">MSEVPLRTAIPLEEATRHFDPILRPELAALYTRRAARLRELAKGHELADYLRLAADVADGQAAQAAEPVPVPSAASDTAPAAVTTAVDLPAIARGGDWPALLDRLIARVRPQAPAAAAAHLDALAAMPEAERRQAAVRLAEGAFAEVDQAIAPFLWAALSLAVAQAARQVALPAPAEQESAHCPVCGTAPVASLIHTGERQGLRYLHCAMCECEWHMVRAKCSNCGDAGQLDYLSFDSPEASIRAEACGACGGYLKVISCERDQHAEVVADDLASLVLDDAAQTEGFGRSGFNPFALPG</sequence>
<feature type="domain" description="FdhE N-terminal" evidence="3">
    <location>
        <begin position="20"/>
        <end position="174"/>
    </location>
</feature>
<evidence type="ECO:0000256" key="2">
    <source>
        <dbReference type="HAMAP-Rule" id="MF_00611"/>
    </source>
</evidence>
<evidence type="ECO:0000256" key="1">
    <source>
        <dbReference type="ARBA" id="ARBA00022490"/>
    </source>
</evidence>
<evidence type="ECO:0000313" key="6">
    <source>
        <dbReference type="EMBL" id="RMX03049.1"/>
    </source>
</evidence>
<dbReference type="GO" id="GO:0051604">
    <property type="term" value="P:protein maturation"/>
    <property type="evidence" value="ECO:0007669"/>
    <property type="project" value="TreeGrafter"/>
</dbReference>
<dbReference type="InterPro" id="IPR024064">
    <property type="entry name" value="FdhE-like_sf"/>
</dbReference>
<dbReference type="CDD" id="cd16341">
    <property type="entry name" value="FdhE"/>
    <property type="match status" value="1"/>
</dbReference>
<evidence type="ECO:0000259" key="3">
    <source>
        <dbReference type="Pfam" id="PF04216"/>
    </source>
</evidence>